<evidence type="ECO:0000313" key="1">
    <source>
        <dbReference type="EMBL" id="MBB5672479.1"/>
    </source>
</evidence>
<proteinExistence type="predicted"/>
<dbReference type="RefSeq" id="WP_184578827.1">
    <property type="nucleotide sequence ID" value="NZ_JACIIQ010000025.1"/>
</dbReference>
<sequence length="185" mass="19991">MLRHVLQAHASEGYGIRTGCARYGGDVAAREAAAASGCPVQVYTVDKGHFPGAIRFDHQSAAVQSAALQLAERIHPAWRWQRSTYVRQLHARNGLQCLGLDLASPSAKLICWAPKSVLDADGRLLSVGGGTGQAVRVAHAYGVPAFNLDLPAHRQELANYLVGFAMPTEEHLDQEEEAPQLGLFR</sequence>
<comment type="caution">
    <text evidence="1">The sequence shown here is derived from an EMBL/GenBank/DDBJ whole genome shotgun (WGS) entry which is preliminary data.</text>
</comment>
<dbReference type="EMBL" id="JACIIQ010000025">
    <property type="protein sequence ID" value="MBB5672479.1"/>
    <property type="molecule type" value="Genomic_DNA"/>
</dbReference>
<reference evidence="1" key="1">
    <citation type="submission" date="2020-08" db="EMBL/GenBank/DDBJ databases">
        <title>Studying the diversity of plant-associated saprophytic bacteria and their role in host health and plant-pathogen interactions.</title>
        <authorList>
            <person name="Potnis N."/>
        </authorList>
    </citation>
    <scope>NUCLEOTIDE SEQUENCE</scope>
    <source>
        <strain evidence="1">F21</strain>
    </source>
</reference>
<dbReference type="Proteomes" id="UP000528595">
    <property type="component" value="Unassembled WGS sequence"/>
</dbReference>
<organism evidence="1">
    <name type="scientific">Xanthomonas arboricola</name>
    <dbReference type="NCBI Taxonomy" id="56448"/>
    <lineage>
        <taxon>Bacteria</taxon>
        <taxon>Pseudomonadati</taxon>
        <taxon>Pseudomonadota</taxon>
        <taxon>Gammaproteobacteria</taxon>
        <taxon>Lysobacterales</taxon>
        <taxon>Lysobacteraceae</taxon>
        <taxon>Xanthomonas</taxon>
    </lineage>
</organism>
<protein>
    <submittedName>
        <fullName evidence="1">Uncharacterized protein</fullName>
    </submittedName>
</protein>
<accession>A0AB73H253</accession>
<dbReference type="AlphaFoldDB" id="A0AB73H253"/>
<gene>
    <name evidence="1" type="ORF">FHR65_004080</name>
</gene>
<name>A0AB73H253_9XANT</name>